<evidence type="ECO:0000313" key="2">
    <source>
        <dbReference type="EMBL" id="RKF53117.1"/>
    </source>
</evidence>
<name>A0A420H6T2_9PEZI</name>
<proteinExistence type="predicted"/>
<evidence type="ECO:0000313" key="3">
    <source>
        <dbReference type="Proteomes" id="UP000285405"/>
    </source>
</evidence>
<comment type="caution">
    <text evidence="2">The sequence shown here is derived from an EMBL/GenBank/DDBJ whole genome shotgun (WGS) entry which is preliminary data.</text>
</comment>
<evidence type="ECO:0000256" key="1">
    <source>
        <dbReference type="SAM" id="MobiDB-lite"/>
    </source>
</evidence>
<accession>A0A420H6T2</accession>
<dbReference type="EMBL" id="MCBR01022453">
    <property type="protein sequence ID" value="RKF53117.1"/>
    <property type="molecule type" value="Genomic_DNA"/>
</dbReference>
<feature type="region of interest" description="Disordered" evidence="1">
    <location>
        <begin position="179"/>
        <end position="210"/>
    </location>
</feature>
<organism evidence="2 3">
    <name type="scientific">Golovinomyces cichoracearum</name>
    <dbReference type="NCBI Taxonomy" id="62708"/>
    <lineage>
        <taxon>Eukaryota</taxon>
        <taxon>Fungi</taxon>
        <taxon>Dikarya</taxon>
        <taxon>Ascomycota</taxon>
        <taxon>Pezizomycotina</taxon>
        <taxon>Leotiomycetes</taxon>
        <taxon>Erysiphales</taxon>
        <taxon>Erysiphaceae</taxon>
        <taxon>Golovinomyces</taxon>
    </lineage>
</organism>
<dbReference type="AlphaFoldDB" id="A0A420H6T2"/>
<dbReference type="OrthoDB" id="3431997at2759"/>
<feature type="compositionally biased region" description="Polar residues" evidence="1">
    <location>
        <begin position="190"/>
        <end position="204"/>
    </location>
</feature>
<sequence length="349" mass="39440">MDHLLPVANLSPKWKEVLGFDIGSPHQEKHLKTPTSHRHQDFYQLTTNDILTTPSVSSGNLLSYPRFPREIIFFHRKNEILISAPPSSSSSSFSPTFSTPRSLFCITLGTEIPSHTGRPDITLHAGADKSSMVICFAKLNSLSPIVQMTLCPPPKKSISANFSSEDLTAPLPVSSIQPATHNARSKHTKSSSICTTPSFTSIQTKKSRGPPLSQFRIERLVHVFDPHLASYKYVFSYGREAFEWQRIKPLIHHHNHSYQQQYRSRLSSAAGETMKLIRASTGEVLVVYRQIAASHNWESEANVATAMMRFRRTESMDEFSEDFDIYVVVSLVSIIEKERREQCQPWSHS</sequence>
<gene>
    <name evidence="2" type="ORF">GcC1_224018</name>
</gene>
<reference evidence="2 3" key="1">
    <citation type="journal article" date="2018" name="BMC Genomics">
        <title>Comparative genome analyses reveal sequence features reflecting distinct modes of host-adaptation between dicot and monocot powdery mildew.</title>
        <authorList>
            <person name="Wu Y."/>
            <person name="Ma X."/>
            <person name="Pan Z."/>
            <person name="Kale S.D."/>
            <person name="Song Y."/>
            <person name="King H."/>
            <person name="Zhang Q."/>
            <person name="Presley C."/>
            <person name="Deng X."/>
            <person name="Wei C.I."/>
            <person name="Xiao S."/>
        </authorList>
    </citation>
    <scope>NUCLEOTIDE SEQUENCE [LARGE SCALE GENOMIC DNA]</scope>
    <source>
        <strain evidence="2">UCSC1</strain>
    </source>
</reference>
<protein>
    <submittedName>
        <fullName evidence="2">Putative alternative oxidase</fullName>
    </submittedName>
</protein>
<dbReference type="Proteomes" id="UP000285405">
    <property type="component" value="Unassembled WGS sequence"/>
</dbReference>